<dbReference type="OrthoDB" id="4444247at2759"/>
<keyword evidence="3" id="KW-1185">Reference proteome</keyword>
<reference evidence="2" key="1">
    <citation type="submission" date="2021-01" db="EMBL/GenBank/DDBJ databases">
        <authorList>
            <consortium name="Aspergillus puulaauensis MK2 genome sequencing consortium"/>
            <person name="Kazuki M."/>
            <person name="Futagami T."/>
        </authorList>
    </citation>
    <scope>NUCLEOTIDE SEQUENCE</scope>
    <source>
        <strain evidence="2">MK2</strain>
    </source>
</reference>
<name>A0A7R8ANM9_9EURO</name>
<sequence length="123" mass="13605">MPPELPESGPASHRGDPSDKARSMVEEDVNYTTATPSEYNMWLRYASSTLTRCTSWNYAFSGGEGMSYNLAREFLPLKTTNLRIFNRYGPAETTILSTKIGLPGPLPTGFMLPGLPNESKPTR</sequence>
<reference evidence="2" key="2">
    <citation type="submission" date="2021-02" db="EMBL/GenBank/DDBJ databases">
        <title>Aspergillus puulaauensis MK2 genome sequence.</title>
        <authorList>
            <person name="Futagami T."/>
            <person name="Mori K."/>
            <person name="Kadooka C."/>
            <person name="Tanaka T."/>
        </authorList>
    </citation>
    <scope>NUCLEOTIDE SEQUENCE</scope>
    <source>
        <strain evidence="2">MK2</strain>
    </source>
</reference>
<accession>A0A7R8ANM9</accession>
<dbReference type="SUPFAM" id="SSF56801">
    <property type="entry name" value="Acetyl-CoA synthetase-like"/>
    <property type="match status" value="1"/>
</dbReference>
<organism evidence="2 3">
    <name type="scientific">Aspergillus puulaauensis</name>
    <dbReference type="NCBI Taxonomy" id="1220207"/>
    <lineage>
        <taxon>Eukaryota</taxon>
        <taxon>Fungi</taxon>
        <taxon>Dikarya</taxon>
        <taxon>Ascomycota</taxon>
        <taxon>Pezizomycotina</taxon>
        <taxon>Eurotiomycetes</taxon>
        <taxon>Eurotiomycetidae</taxon>
        <taxon>Eurotiales</taxon>
        <taxon>Aspergillaceae</taxon>
        <taxon>Aspergillus</taxon>
    </lineage>
</organism>
<dbReference type="KEGG" id="apuu:APUU_40392S"/>
<gene>
    <name evidence="2" type="primary">FSA1</name>
    <name evidence="2" type="ORF">APUU_40392S</name>
</gene>
<dbReference type="RefSeq" id="XP_041556142.1">
    <property type="nucleotide sequence ID" value="XM_041703458.1"/>
</dbReference>
<dbReference type="GeneID" id="64973953"/>
<dbReference type="Gene3D" id="3.40.50.12780">
    <property type="entry name" value="N-terminal domain of ligase-like"/>
    <property type="match status" value="1"/>
</dbReference>
<evidence type="ECO:0000313" key="2">
    <source>
        <dbReference type="EMBL" id="BCS23948.1"/>
    </source>
</evidence>
<dbReference type="InterPro" id="IPR042099">
    <property type="entry name" value="ANL_N_sf"/>
</dbReference>
<feature type="region of interest" description="Disordered" evidence="1">
    <location>
        <begin position="1"/>
        <end position="27"/>
    </location>
</feature>
<evidence type="ECO:0000313" key="3">
    <source>
        <dbReference type="Proteomes" id="UP000654913"/>
    </source>
</evidence>
<dbReference type="EMBL" id="AP024446">
    <property type="protein sequence ID" value="BCS23948.1"/>
    <property type="molecule type" value="Genomic_DNA"/>
</dbReference>
<dbReference type="Proteomes" id="UP000654913">
    <property type="component" value="Chromosome 4"/>
</dbReference>
<proteinExistence type="predicted"/>
<feature type="compositionally biased region" description="Basic and acidic residues" evidence="1">
    <location>
        <begin position="13"/>
        <end position="25"/>
    </location>
</feature>
<evidence type="ECO:0000256" key="1">
    <source>
        <dbReference type="SAM" id="MobiDB-lite"/>
    </source>
</evidence>
<dbReference type="AlphaFoldDB" id="A0A7R8ANM9"/>
<protein>
    <submittedName>
        <fullName evidence="2">Hybrid PKS-NRPS synthetase Fsa1</fullName>
    </submittedName>
</protein>